<feature type="compositionally biased region" description="Polar residues" evidence="1">
    <location>
        <begin position="64"/>
        <end position="85"/>
    </location>
</feature>
<name>A0A9X8EII4_PSEPU</name>
<dbReference type="Pfam" id="PF07484">
    <property type="entry name" value="Collar"/>
    <property type="match status" value="1"/>
</dbReference>
<sequence length="184" mass="19420">MEPFVGEIRLFPYNFVPKGWLPCDGRLLSTQTNAALFSLLGTQFGSSGNNLFALPDLRGRTALARNSTGTPDPGLSNHTQGQSAGTEKETLPAAALAQHTHEVYVSDALGNSGPAGAFPATSANLATPPVASRSTYVKFDSSKQQALNPATIQPTPPQQPLDNMQPSLVLQYCIASVGVYPPRP</sequence>
<dbReference type="InterPro" id="IPR011083">
    <property type="entry name" value="Phage_tail_collar_dom"/>
</dbReference>
<dbReference type="SUPFAM" id="SSF88874">
    <property type="entry name" value="Receptor-binding domain of short tail fibre protein gp12"/>
    <property type="match status" value="1"/>
</dbReference>
<evidence type="ECO:0000259" key="2">
    <source>
        <dbReference type="Pfam" id="PF07484"/>
    </source>
</evidence>
<comment type="caution">
    <text evidence="3">The sequence shown here is derived from an EMBL/GenBank/DDBJ whole genome shotgun (WGS) entry which is preliminary data.</text>
</comment>
<dbReference type="Gene3D" id="3.90.1340.10">
    <property type="entry name" value="Phage tail collar domain"/>
    <property type="match status" value="1"/>
</dbReference>
<accession>A0A9X8EII4</accession>
<gene>
    <name evidence="3" type="ORF">EDF85_3008</name>
</gene>
<dbReference type="RefSeq" id="WP_054914486.1">
    <property type="nucleotide sequence ID" value="NZ_LKGZ01000001.1"/>
</dbReference>
<dbReference type="AlphaFoldDB" id="A0A9X8EII4"/>
<proteinExistence type="predicted"/>
<evidence type="ECO:0000313" key="3">
    <source>
        <dbReference type="EMBL" id="ROQ48707.1"/>
    </source>
</evidence>
<feature type="domain" description="Phage tail collar" evidence="2">
    <location>
        <begin position="6"/>
        <end position="61"/>
    </location>
</feature>
<dbReference type="Proteomes" id="UP000269115">
    <property type="component" value="Unassembled WGS sequence"/>
</dbReference>
<organism evidence="3 4">
    <name type="scientific">Pseudomonas putida</name>
    <name type="common">Arthrobacter siderocapsulatus</name>
    <dbReference type="NCBI Taxonomy" id="303"/>
    <lineage>
        <taxon>Bacteria</taxon>
        <taxon>Pseudomonadati</taxon>
        <taxon>Pseudomonadota</taxon>
        <taxon>Gammaproteobacteria</taxon>
        <taxon>Pseudomonadales</taxon>
        <taxon>Pseudomonadaceae</taxon>
        <taxon>Pseudomonas</taxon>
    </lineage>
</organism>
<feature type="region of interest" description="Disordered" evidence="1">
    <location>
        <begin position="63"/>
        <end position="90"/>
    </location>
</feature>
<dbReference type="GeneID" id="87481122"/>
<evidence type="ECO:0000256" key="1">
    <source>
        <dbReference type="SAM" id="MobiDB-lite"/>
    </source>
</evidence>
<dbReference type="InterPro" id="IPR037053">
    <property type="entry name" value="Phage_tail_collar_dom_sf"/>
</dbReference>
<reference evidence="3 4" key="1">
    <citation type="submission" date="2018-11" db="EMBL/GenBank/DDBJ databases">
        <title>Genomic analyses of the natural microbiome of Caenorhabditis elegans.</title>
        <authorList>
            <person name="Samuel B."/>
        </authorList>
    </citation>
    <scope>NUCLEOTIDE SEQUENCE [LARGE SCALE GENOMIC DNA]</scope>
    <source>
        <strain evidence="3 4">BIGb0473</strain>
    </source>
</reference>
<evidence type="ECO:0000313" key="4">
    <source>
        <dbReference type="Proteomes" id="UP000269115"/>
    </source>
</evidence>
<protein>
    <submittedName>
        <fullName evidence="3">Microcystin-dependent protein</fullName>
    </submittedName>
</protein>
<dbReference type="EMBL" id="RJUR01000014">
    <property type="protein sequence ID" value="ROQ48707.1"/>
    <property type="molecule type" value="Genomic_DNA"/>
</dbReference>